<reference evidence="5 6" key="1">
    <citation type="submission" date="2017-08" db="EMBL/GenBank/DDBJ databases">
        <title>Infants hospitalized years apart are colonized by the same room-sourced microbial strains.</title>
        <authorList>
            <person name="Brooks B."/>
            <person name="Olm M.R."/>
            <person name="Firek B.A."/>
            <person name="Baker R."/>
            <person name="Thomas B.C."/>
            <person name="Morowitz M.J."/>
            <person name="Banfield J.F."/>
        </authorList>
    </citation>
    <scope>NUCLEOTIDE SEQUENCE [LARGE SCALE GENOMIC DNA]</scope>
    <source>
        <strain evidence="5">S2_005_003_R2_43</strain>
    </source>
</reference>
<evidence type="ECO:0000259" key="4">
    <source>
        <dbReference type="SMART" id="SM00822"/>
    </source>
</evidence>
<organism evidence="5 6">
    <name type="scientific">Ancylobacter novellus</name>
    <name type="common">Thiobacillus novellus</name>
    <dbReference type="NCBI Taxonomy" id="921"/>
    <lineage>
        <taxon>Bacteria</taxon>
        <taxon>Pseudomonadati</taxon>
        <taxon>Pseudomonadota</taxon>
        <taxon>Alphaproteobacteria</taxon>
        <taxon>Hyphomicrobiales</taxon>
        <taxon>Xanthobacteraceae</taxon>
        <taxon>Ancylobacter</taxon>
    </lineage>
</organism>
<sequence length="259" mass="27145">MRRDGARVLVTGAGSGIGRAIAVEADARGMSLVLCGRRQAALAQTAAALTHRPVVVAADISTSAGRDAVTSAVAIAWGALDVLVNNAGVIAGGPAETLDDATLERTLRTNVMAPMALARDLKPMLMAGERSRVVNVGSILGDIAFANFAAYSASKFALRGFSDALRREWRADGIGVTYAAPRATRTDAALAVAELSGQADDRHDPPALVARRIVDAFERGHDNVYARGPERLFVLIQRLFPAAIDRALARRPAPAALNS</sequence>
<dbReference type="CDD" id="cd05233">
    <property type="entry name" value="SDR_c"/>
    <property type="match status" value="1"/>
</dbReference>
<dbReference type="InterPro" id="IPR057326">
    <property type="entry name" value="KR_dom"/>
</dbReference>
<evidence type="ECO:0000313" key="5">
    <source>
        <dbReference type="EMBL" id="PZQ17716.1"/>
    </source>
</evidence>
<dbReference type="InterPro" id="IPR020904">
    <property type="entry name" value="Sc_DH/Rdtase_CS"/>
</dbReference>
<evidence type="ECO:0000256" key="1">
    <source>
        <dbReference type="ARBA" id="ARBA00006484"/>
    </source>
</evidence>
<dbReference type="Pfam" id="PF00106">
    <property type="entry name" value="adh_short"/>
    <property type="match status" value="1"/>
</dbReference>
<name>A0A2W5KKV6_ANCNO</name>
<dbReference type="GO" id="GO:0016491">
    <property type="term" value="F:oxidoreductase activity"/>
    <property type="evidence" value="ECO:0007669"/>
    <property type="project" value="UniProtKB-KW"/>
</dbReference>
<dbReference type="SMART" id="SM00822">
    <property type="entry name" value="PKS_KR"/>
    <property type="match status" value="1"/>
</dbReference>
<dbReference type="EMBL" id="QFPN01000002">
    <property type="protein sequence ID" value="PZQ17716.1"/>
    <property type="molecule type" value="Genomic_DNA"/>
</dbReference>
<evidence type="ECO:0000256" key="3">
    <source>
        <dbReference type="RuleBase" id="RU000363"/>
    </source>
</evidence>
<dbReference type="InterPro" id="IPR002347">
    <property type="entry name" value="SDR_fam"/>
</dbReference>
<dbReference type="PRINTS" id="PR00081">
    <property type="entry name" value="GDHRDH"/>
</dbReference>
<feature type="domain" description="Ketoreductase" evidence="4">
    <location>
        <begin position="6"/>
        <end position="195"/>
    </location>
</feature>
<dbReference type="PROSITE" id="PS00061">
    <property type="entry name" value="ADH_SHORT"/>
    <property type="match status" value="1"/>
</dbReference>
<comment type="caution">
    <text evidence="5">The sequence shown here is derived from an EMBL/GenBank/DDBJ whole genome shotgun (WGS) entry which is preliminary data.</text>
</comment>
<comment type="similarity">
    <text evidence="1 3">Belongs to the short-chain dehydrogenases/reductases (SDR) family.</text>
</comment>
<dbReference type="AlphaFoldDB" id="A0A2W5KKV6"/>
<dbReference type="PANTHER" id="PTHR44196:SF1">
    <property type="entry name" value="DEHYDROGENASE_REDUCTASE SDR FAMILY MEMBER 7B"/>
    <property type="match status" value="1"/>
</dbReference>
<protein>
    <submittedName>
        <fullName evidence="5">Short-chain dehydrogenase</fullName>
    </submittedName>
</protein>
<evidence type="ECO:0000256" key="2">
    <source>
        <dbReference type="ARBA" id="ARBA00023002"/>
    </source>
</evidence>
<keyword evidence="2" id="KW-0560">Oxidoreductase</keyword>
<gene>
    <name evidence="5" type="ORF">DI565_02955</name>
</gene>
<dbReference type="Gene3D" id="3.40.50.720">
    <property type="entry name" value="NAD(P)-binding Rossmann-like Domain"/>
    <property type="match status" value="1"/>
</dbReference>
<dbReference type="SUPFAM" id="SSF51735">
    <property type="entry name" value="NAD(P)-binding Rossmann-fold domains"/>
    <property type="match status" value="1"/>
</dbReference>
<evidence type="ECO:0000313" key="6">
    <source>
        <dbReference type="Proteomes" id="UP000249577"/>
    </source>
</evidence>
<accession>A0A2W5KKV6</accession>
<dbReference type="Proteomes" id="UP000249577">
    <property type="component" value="Unassembled WGS sequence"/>
</dbReference>
<dbReference type="PANTHER" id="PTHR44196">
    <property type="entry name" value="DEHYDROGENASE/REDUCTASE SDR FAMILY MEMBER 7B"/>
    <property type="match status" value="1"/>
</dbReference>
<dbReference type="GO" id="GO:0016020">
    <property type="term" value="C:membrane"/>
    <property type="evidence" value="ECO:0007669"/>
    <property type="project" value="TreeGrafter"/>
</dbReference>
<dbReference type="InterPro" id="IPR036291">
    <property type="entry name" value="NAD(P)-bd_dom_sf"/>
</dbReference>
<proteinExistence type="inferred from homology"/>
<dbReference type="PRINTS" id="PR00080">
    <property type="entry name" value="SDRFAMILY"/>
</dbReference>